<dbReference type="OrthoDB" id="9813126at2"/>
<proteinExistence type="predicted"/>
<dbReference type="SUPFAM" id="SSF53098">
    <property type="entry name" value="Ribonuclease H-like"/>
    <property type="match status" value="1"/>
</dbReference>
<gene>
    <name evidence="1" type="ORF">Kalk_07690</name>
</gene>
<dbReference type="Proteomes" id="UP000235116">
    <property type="component" value="Chromosome"/>
</dbReference>
<sequence length="108" mass="12543">MQFNSIEGVDYLHHSLTKHNVANDLLWRDFASDRPNEKWTTEFTYIWVKGRWLHLAMVMDMALSQRTAAPGLIAHSDRGAQYRSQVYIDYLRTSDISINMMPKGSPQV</sequence>
<dbReference type="PANTHER" id="PTHR46889:SF4">
    <property type="entry name" value="TRANSPOSASE INSO FOR INSERTION SEQUENCE ELEMENT IS911B-RELATED"/>
    <property type="match status" value="1"/>
</dbReference>
<evidence type="ECO:0008006" key="3">
    <source>
        <dbReference type="Google" id="ProtNLM"/>
    </source>
</evidence>
<dbReference type="EMBL" id="CP022684">
    <property type="protein sequence ID" value="AUM12302.1"/>
    <property type="molecule type" value="Genomic_DNA"/>
</dbReference>
<protein>
    <recommendedName>
        <fullName evidence="3">Integrase catalytic domain-containing protein</fullName>
    </recommendedName>
</protein>
<dbReference type="InterPro" id="IPR050900">
    <property type="entry name" value="Transposase_IS3/IS150/IS904"/>
</dbReference>
<dbReference type="KEGG" id="kak:Kalk_07690"/>
<dbReference type="RefSeq" id="WP_101893638.1">
    <property type="nucleotide sequence ID" value="NZ_CP022684.1"/>
</dbReference>
<evidence type="ECO:0000313" key="2">
    <source>
        <dbReference type="Proteomes" id="UP000235116"/>
    </source>
</evidence>
<keyword evidence="2" id="KW-1185">Reference proteome</keyword>
<evidence type="ECO:0000313" key="1">
    <source>
        <dbReference type="EMBL" id="AUM12302.1"/>
    </source>
</evidence>
<accession>A0A2K9LJ53</accession>
<reference evidence="2" key="1">
    <citation type="submission" date="2017-08" db="EMBL/GenBank/DDBJ databases">
        <title>Direct submision.</title>
        <authorList>
            <person name="Kim S.-J."/>
            <person name="Rhee S.-K."/>
        </authorList>
    </citation>
    <scope>NUCLEOTIDE SEQUENCE [LARGE SCALE GENOMIC DNA]</scope>
    <source>
        <strain evidence="2">GI5</strain>
    </source>
</reference>
<name>A0A2K9LJ53_9GAMM</name>
<dbReference type="AlphaFoldDB" id="A0A2K9LJ53"/>
<organism evidence="1 2">
    <name type="scientific">Ketobacter alkanivorans</name>
    <dbReference type="NCBI Taxonomy" id="1917421"/>
    <lineage>
        <taxon>Bacteria</taxon>
        <taxon>Pseudomonadati</taxon>
        <taxon>Pseudomonadota</taxon>
        <taxon>Gammaproteobacteria</taxon>
        <taxon>Pseudomonadales</taxon>
        <taxon>Ketobacteraceae</taxon>
        <taxon>Ketobacter</taxon>
    </lineage>
</organism>
<dbReference type="InterPro" id="IPR012337">
    <property type="entry name" value="RNaseH-like_sf"/>
</dbReference>
<dbReference type="PANTHER" id="PTHR46889">
    <property type="entry name" value="TRANSPOSASE INSF FOR INSERTION SEQUENCE IS3B-RELATED"/>
    <property type="match status" value="1"/>
</dbReference>